<reference evidence="9" key="1">
    <citation type="submission" date="2012-09" db="EMBL/GenBank/DDBJ databases">
        <title>Genome sequencing and comparative transcriptomics of race 1 and race 4 of banana pathogen: Fusarium oxysporum f. sp. cubense.</title>
        <authorList>
            <person name="Fang X."/>
            <person name="Huang J."/>
        </authorList>
    </citation>
    <scope>NUCLEOTIDE SEQUENCE [LARGE SCALE GENOMIC DNA]</scope>
    <source>
        <strain evidence="9">race 4</strain>
    </source>
</reference>
<dbReference type="GO" id="GO:0008270">
    <property type="term" value="F:zinc ion binding"/>
    <property type="evidence" value="ECO:0007669"/>
    <property type="project" value="InterPro"/>
</dbReference>
<accession>N1SBP5</accession>
<gene>
    <name evidence="8" type="ORF">FOC4_g10002892</name>
</gene>
<evidence type="ECO:0000256" key="6">
    <source>
        <dbReference type="SAM" id="MobiDB-lite"/>
    </source>
</evidence>
<feature type="region of interest" description="Disordered" evidence="6">
    <location>
        <begin position="369"/>
        <end position="391"/>
    </location>
</feature>
<dbReference type="Pfam" id="PF04082">
    <property type="entry name" value="Fungal_trans"/>
    <property type="match status" value="1"/>
</dbReference>
<keyword evidence="2" id="KW-0862">Zinc</keyword>
<protein>
    <recommendedName>
        <fullName evidence="7">Xylanolytic transcriptional activator regulatory domain-containing protein</fullName>
    </recommendedName>
</protein>
<organism evidence="8 9">
    <name type="scientific">Fusarium oxysporum f. sp. cubense (strain race 4)</name>
    <name type="common">Panama disease fungus</name>
    <dbReference type="NCBI Taxonomy" id="2502994"/>
    <lineage>
        <taxon>Eukaryota</taxon>
        <taxon>Fungi</taxon>
        <taxon>Dikarya</taxon>
        <taxon>Ascomycota</taxon>
        <taxon>Pezizomycotina</taxon>
        <taxon>Sordariomycetes</taxon>
        <taxon>Hypocreomycetidae</taxon>
        <taxon>Hypocreales</taxon>
        <taxon>Nectriaceae</taxon>
        <taxon>Fusarium</taxon>
        <taxon>Fusarium oxysporum species complex</taxon>
    </lineage>
</organism>
<keyword evidence="5" id="KW-0539">Nucleus</keyword>
<evidence type="ECO:0000313" key="8">
    <source>
        <dbReference type="EMBL" id="EMT73855.1"/>
    </source>
</evidence>
<reference evidence="9" key="2">
    <citation type="journal article" date="2014" name="PLoS ONE">
        <title>Genome and Transcriptome Analysis of the Fungal Pathogen Fusarium oxysporum f. sp. cubense Causing Banana Vascular Wilt Disease.</title>
        <authorList>
            <person name="Guo L."/>
            <person name="Han L."/>
            <person name="Yang L."/>
            <person name="Zeng H."/>
            <person name="Fan D."/>
            <person name="Zhu Y."/>
            <person name="Feng Y."/>
            <person name="Wang G."/>
            <person name="Peng C."/>
            <person name="Jiang X."/>
            <person name="Zhou D."/>
            <person name="Ni P."/>
            <person name="Liang C."/>
            <person name="Liu L."/>
            <person name="Wang J."/>
            <person name="Mao C."/>
            <person name="Fang X."/>
            <person name="Peng M."/>
            <person name="Huang J."/>
        </authorList>
    </citation>
    <scope>NUCLEOTIDE SEQUENCE [LARGE SCALE GENOMIC DNA]</scope>
    <source>
        <strain evidence="9">race 4</strain>
    </source>
</reference>
<dbReference type="PANTHER" id="PTHR47660">
    <property type="entry name" value="TRANSCRIPTION FACTOR WITH C2H2 AND ZN(2)-CYS(6) DNA BINDING DOMAIN (EUROFUNG)-RELATED-RELATED"/>
    <property type="match status" value="1"/>
</dbReference>
<dbReference type="CDD" id="cd12148">
    <property type="entry name" value="fungal_TF_MHR"/>
    <property type="match status" value="1"/>
</dbReference>
<dbReference type="OrthoDB" id="10018191at2759"/>
<keyword evidence="3" id="KW-0805">Transcription regulation</keyword>
<dbReference type="GO" id="GO:0006351">
    <property type="term" value="P:DNA-templated transcription"/>
    <property type="evidence" value="ECO:0007669"/>
    <property type="project" value="InterPro"/>
</dbReference>
<sequence length="603" mass="68151">MPTIASSTIYTTVPDASSSWAYLPTLPDAFPFGADIGSLDAISNIPWMSWNPVMAHFPFPWFMDELEMPLELPDMAHPPEDAAHHAASVQQTATGSASTKTYLSPEHICSSYTLPCRSFPEPQAMSLQMAKAEVFGHIHELPRQAVEGLNNFYKTQQRDSTLLVIPEDILHTFVELYFEYFDSQFPFLHPSRLEDPDLPWVMLLAVAAVGSHYSEIQGAGEYNSALSDLLARAVELTVHDDIWNVDVTAVQCVFLLHVLWLFSGSHSDKIVLQHRRSSLATMCWDLIGKADKRRHSSQGELDNEAAWQAWIAEESELRLVTCVRRQPKLDTFAAKVIPLELYIDDRNYYRQLRNSQLLQSSFASYLSSSTNSDTQHVPNPSRHRPDTSRSESVLLDTTIDQLTLKSLLGPGECTDTLLHVIAILRLIPLETLHSATGWETNKEQMMKSKLYLNDFFKNSGLKARKGLWHATCIFKTTRSSRRLACYDALSLTVAMGYIYCYSETRALLVPSPTRPMITRLDQLQDRKAIERWIENGGDDVVHLTGVGILDGSDHCVRFLRDLERTLVSQIAWRGFCRAFASSFAQLRRGETPTKTSREYNNAE</sequence>
<dbReference type="InterPro" id="IPR007219">
    <property type="entry name" value="XnlR_reg_dom"/>
</dbReference>
<evidence type="ECO:0000256" key="3">
    <source>
        <dbReference type="ARBA" id="ARBA00023015"/>
    </source>
</evidence>
<dbReference type="AlphaFoldDB" id="N1SBP5"/>
<feature type="domain" description="Xylanolytic transcriptional activator regulatory" evidence="7">
    <location>
        <begin position="175"/>
        <end position="321"/>
    </location>
</feature>
<evidence type="ECO:0000259" key="7">
    <source>
        <dbReference type="Pfam" id="PF04082"/>
    </source>
</evidence>
<keyword evidence="9" id="KW-1185">Reference proteome</keyword>
<evidence type="ECO:0000256" key="2">
    <source>
        <dbReference type="ARBA" id="ARBA00022833"/>
    </source>
</evidence>
<dbReference type="PANTHER" id="PTHR47660:SF2">
    <property type="entry name" value="TRANSCRIPTION FACTOR WITH C2H2 AND ZN(2)-CYS(6) DNA BINDING DOMAIN (EUROFUNG)"/>
    <property type="match status" value="1"/>
</dbReference>
<dbReference type="EMBL" id="KB726223">
    <property type="protein sequence ID" value="EMT73855.1"/>
    <property type="molecule type" value="Genomic_DNA"/>
</dbReference>
<proteinExistence type="predicted"/>
<dbReference type="Proteomes" id="UP000016929">
    <property type="component" value="Unassembled WGS sequence"/>
</dbReference>
<keyword evidence="4" id="KW-0804">Transcription</keyword>
<evidence type="ECO:0000256" key="1">
    <source>
        <dbReference type="ARBA" id="ARBA00022723"/>
    </source>
</evidence>
<evidence type="ECO:0000313" key="9">
    <source>
        <dbReference type="Proteomes" id="UP000016929"/>
    </source>
</evidence>
<keyword evidence="1" id="KW-0479">Metal-binding</keyword>
<dbReference type="STRING" id="1229665.N1SBP5"/>
<name>N1SBP5_FUSC4</name>
<evidence type="ECO:0000256" key="4">
    <source>
        <dbReference type="ARBA" id="ARBA00023163"/>
    </source>
</evidence>
<dbReference type="GO" id="GO:0003677">
    <property type="term" value="F:DNA binding"/>
    <property type="evidence" value="ECO:0007669"/>
    <property type="project" value="InterPro"/>
</dbReference>
<evidence type="ECO:0000256" key="5">
    <source>
        <dbReference type="ARBA" id="ARBA00023242"/>
    </source>
</evidence>
<dbReference type="HOGENOM" id="CLU_003864_3_0_1"/>